<organism evidence="2 3">
    <name type="scientific">uncultured phage cr25_1</name>
    <dbReference type="NCBI Taxonomy" id="2986395"/>
    <lineage>
        <taxon>Viruses</taxon>
        <taxon>Duplodnaviria</taxon>
        <taxon>Heunggongvirae</taxon>
        <taxon>Uroviricota</taxon>
        <taxon>Caudoviricetes</taxon>
        <taxon>Crassvirales</taxon>
        <taxon>Crevaviridae</taxon>
        <taxon>Coarsevirinae</taxon>
        <taxon>Junduvirus</taxon>
        <taxon>Junduvirus copri</taxon>
    </lineage>
</organism>
<dbReference type="Pfam" id="PF11195">
    <property type="entry name" value="Tad2-like"/>
    <property type="match status" value="1"/>
</dbReference>
<evidence type="ECO:0000313" key="3">
    <source>
        <dbReference type="Proteomes" id="UP000827441"/>
    </source>
</evidence>
<evidence type="ECO:0000313" key="2">
    <source>
        <dbReference type="EMBL" id="QWM90260.1"/>
    </source>
</evidence>
<dbReference type="KEGG" id="vg:75690839"/>
<dbReference type="GeneID" id="75690839"/>
<dbReference type="RefSeq" id="YP_010359832.1">
    <property type="nucleotide sequence ID" value="NC_062777.1"/>
</dbReference>
<dbReference type="InterPro" id="IPR021361">
    <property type="entry name" value="Tad2-like_dom"/>
</dbReference>
<protein>
    <recommendedName>
        <fullName evidence="1">Thoeris anti-defense 2-like domain-containing protein</fullName>
    </recommendedName>
</protein>
<dbReference type="Proteomes" id="UP000827441">
    <property type="component" value="Segment"/>
</dbReference>
<accession>A0AAE7S1Y4</accession>
<keyword evidence="3" id="KW-1185">Reference proteome</keyword>
<gene>
    <name evidence="2" type="primary">gp_23193</name>
</gene>
<evidence type="ECO:0000259" key="1">
    <source>
        <dbReference type="Pfam" id="PF11195"/>
    </source>
</evidence>
<name>A0AAE7S1Y4_9CAUD</name>
<reference evidence="2 3" key="1">
    <citation type="submission" date="2021-04" db="EMBL/GenBank/DDBJ databases">
        <authorList>
            <person name="Shkoporov A.N."/>
            <person name="Stockdale S.R."/>
            <person name="Guerin E."/>
            <person name="Ross R.P."/>
            <person name="Hill C."/>
        </authorList>
    </citation>
    <scope>NUCLEOTIDE SEQUENCE [LARGE SCALE GENOMIC DNA]</scope>
    <source>
        <strain evidence="3">cr25_1</strain>
    </source>
</reference>
<sequence>MIFEEALKAVRSKKAIAFRSSWEGHKFIFCQIPATISANIILNMQSLPDIVKNEILKKDYAIINYINQICVFKDGHITYYTPNGEDMFATDWKIISDTIPC</sequence>
<feature type="domain" description="Thoeris anti-defense 2-like" evidence="1">
    <location>
        <begin position="1"/>
        <end position="95"/>
    </location>
</feature>
<proteinExistence type="predicted"/>
<dbReference type="EMBL" id="MZ130487">
    <property type="protein sequence ID" value="QWM90260.1"/>
    <property type="molecule type" value="Genomic_DNA"/>
</dbReference>